<evidence type="ECO:0000256" key="4">
    <source>
        <dbReference type="ARBA" id="ARBA00022475"/>
    </source>
</evidence>
<evidence type="ECO:0000256" key="7">
    <source>
        <dbReference type="ARBA" id="ARBA00022989"/>
    </source>
</evidence>
<evidence type="ECO:0000313" key="16">
    <source>
        <dbReference type="Proteomes" id="UP000050482"/>
    </source>
</evidence>
<evidence type="ECO:0000256" key="6">
    <source>
        <dbReference type="ARBA" id="ARBA00022692"/>
    </source>
</evidence>
<keyword evidence="5 14" id="KW-0808">Transferase</keyword>
<feature type="transmembrane region" description="Helical" evidence="14">
    <location>
        <begin position="234"/>
        <end position="251"/>
    </location>
</feature>
<name>A0A0P9GNU2_9BACL</name>
<keyword evidence="9 14" id="KW-0472">Membrane</keyword>
<keyword evidence="6 14" id="KW-0812">Transmembrane</keyword>
<comment type="catalytic activity">
    <reaction evidence="13 14">
        <text>heme b + (2E,6E)-farnesyl diphosphate + H2O = Fe(II)-heme o + diphosphate</text>
        <dbReference type="Rhea" id="RHEA:28070"/>
        <dbReference type="ChEBI" id="CHEBI:15377"/>
        <dbReference type="ChEBI" id="CHEBI:33019"/>
        <dbReference type="ChEBI" id="CHEBI:60344"/>
        <dbReference type="ChEBI" id="CHEBI:60530"/>
        <dbReference type="ChEBI" id="CHEBI:175763"/>
        <dbReference type="EC" id="2.5.1.141"/>
    </reaction>
</comment>
<dbReference type="PROSITE" id="PS00943">
    <property type="entry name" value="UBIA"/>
    <property type="match status" value="1"/>
</dbReference>
<keyword evidence="8 14" id="KW-0350">Heme biosynthesis</keyword>
<evidence type="ECO:0000256" key="2">
    <source>
        <dbReference type="ARBA" id="ARBA00004919"/>
    </source>
</evidence>
<dbReference type="Proteomes" id="UP000050482">
    <property type="component" value="Unassembled WGS sequence"/>
</dbReference>
<dbReference type="HAMAP" id="MF_00154">
    <property type="entry name" value="CyoE_CtaB"/>
    <property type="match status" value="1"/>
</dbReference>
<dbReference type="EMBL" id="LJCO01000082">
    <property type="protein sequence ID" value="KPV42188.1"/>
    <property type="molecule type" value="Genomic_DNA"/>
</dbReference>
<feature type="transmembrane region" description="Helical" evidence="14">
    <location>
        <begin position="12"/>
        <end position="31"/>
    </location>
</feature>
<dbReference type="CDD" id="cd13957">
    <property type="entry name" value="PT_UbiA_Cox10"/>
    <property type="match status" value="1"/>
</dbReference>
<organism evidence="15 16">
    <name type="scientific">Alicyclobacillus ferrooxydans</name>
    <dbReference type="NCBI Taxonomy" id="471514"/>
    <lineage>
        <taxon>Bacteria</taxon>
        <taxon>Bacillati</taxon>
        <taxon>Bacillota</taxon>
        <taxon>Bacilli</taxon>
        <taxon>Bacillales</taxon>
        <taxon>Alicyclobacillaceae</taxon>
        <taxon>Alicyclobacillus</taxon>
    </lineage>
</organism>
<evidence type="ECO:0000256" key="10">
    <source>
        <dbReference type="ARBA" id="ARBA00030253"/>
    </source>
</evidence>
<comment type="subcellular location">
    <subcellularLocation>
        <location evidence="1 14">Cell membrane</location>
        <topology evidence="1 14">Multi-pass membrane protein</topology>
    </subcellularLocation>
</comment>
<dbReference type="GO" id="GO:0005886">
    <property type="term" value="C:plasma membrane"/>
    <property type="evidence" value="ECO:0007669"/>
    <property type="project" value="UniProtKB-SubCell"/>
</dbReference>
<dbReference type="GO" id="GO:0008495">
    <property type="term" value="F:protoheme IX farnesyltransferase activity"/>
    <property type="evidence" value="ECO:0007669"/>
    <property type="project" value="UniProtKB-UniRule"/>
</dbReference>
<dbReference type="PATRIC" id="fig|471514.4.peg.1492"/>
<keyword evidence="7 14" id="KW-1133">Transmembrane helix</keyword>
<comment type="similarity">
    <text evidence="14">Belongs to the UbiA prenyltransferase family. Protoheme IX farnesyltransferase subfamily.</text>
</comment>
<evidence type="ECO:0000256" key="5">
    <source>
        <dbReference type="ARBA" id="ARBA00022679"/>
    </source>
</evidence>
<dbReference type="AlphaFoldDB" id="A0A0P9GNU2"/>
<evidence type="ECO:0000256" key="9">
    <source>
        <dbReference type="ARBA" id="ARBA00023136"/>
    </source>
</evidence>
<dbReference type="InterPro" id="IPR044878">
    <property type="entry name" value="UbiA_sf"/>
</dbReference>
<sequence length="287" mass="31839">MADVINGYWQLTKPGIMVMLLYTALSGMILAQRGIPSLRIIVVTLLGLAMSTGGSAALNMWYDRDIDAVMKRTVKRPIPAGIITPNQALIFGLSLIVLSFVMMAVFLNLLAATLSFAGAVYYVVIYTFWLKRSTPQNIVIGGGAGAMPPLVGWAGVTGHLSLTAVLLFLIIFLWTPPHFWSLALYKNEDYQRAGIPMMPVVKGSRNTKWQSFIYGIVLLIGSLALYFVTPLNLVYPIAAVVLGVGFLYYLTRTLREEEGSFRWARRSFFFSLAYLMLLFIAIDFSIL</sequence>
<dbReference type="Gene3D" id="1.10.357.140">
    <property type="entry name" value="UbiA prenyltransferase"/>
    <property type="match status" value="1"/>
</dbReference>
<evidence type="ECO:0000256" key="14">
    <source>
        <dbReference type="HAMAP-Rule" id="MF_00154"/>
    </source>
</evidence>
<comment type="function">
    <text evidence="14">Converts heme B (protoheme IX) to heme O by substitution of the vinyl group on carbon 2 of heme B porphyrin ring with a hydroxyethyl farnesyl side group.</text>
</comment>
<dbReference type="InterPro" id="IPR030470">
    <property type="entry name" value="UbiA_prenylTrfase_CS"/>
</dbReference>
<evidence type="ECO:0000256" key="11">
    <source>
        <dbReference type="ARBA" id="ARBA00040810"/>
    </source>
</evidence>
<reference evidence="15 16" key="1">
    <citation type="submission" date="2015-09" db="EMBL/GenBank/DDBJ databases">
        <title>Draft genome sequence of Alicyclobacillus ferrooxydans DSM 22381.</title>
        <authorList>
            <person name="Hemp J."/>
        </authorList>
    </citation>
    <scope>NUCLEOTIDE SEQUENCE [LARGE SCALE GENOMIC DNA]</scope>
    <source>
        <strain evidence="15 16">TC-34</strain>
    </source>
</reference>
<feature type="transmembrane region" description="Helical" evidence="14">
    <location>
        <begin position="263"/>
        <end position="282"/>
    </location>
</feature>
<evidence type="ECO:0000256" key="8">
    <source>
        <dbReference type="ARBA" id="ARBA00023133"/>
    </source>
</evidence>
<dbReference type="EC" id="2.5.1.141" evidence="3 14"/>
<feature type="transmembrane region" description="Helical" evidence="14">
    <location>
        <begin position="109"/>
        <end position="130"/>
    </location>
</feature>
<dbReference type="NCBIfam" id="TIGR01473">
    <property type="entry name" value="cyoE_ctaB"/>
    <property type="match status" value="1"/>
</dbReference>
<dbReference type="GO" id="GO:0048034">
    <property type="term" value="P:heme O biosynthetic process"/>
    <property type="evidence" value="ECO:0007669"/>
    <property type="project" value="UniProtKB-UniRule"/>
</dbReference>
<dbReference type="Pfam" id="PF01040">
    <property type="entry name" value="UbiA"/>
    <property type="match status" value="1"/>
</dbReference>
<dbReference type="PANTHER" id="PTHR43448:SF7">
    <property type="entry name" value="4-HYDROXYBENZOATE SOLANESYLTRANSFERASE"/>
    <property type="match status" value="1"/>
</dbReference>
<evidence type="ECO:0000256" key="3">
    <source>
        <dbReference type="ARBA" id="ARBA00012292"/>
    </source>
</evidence>
<dbReference type="STRING" id="471514.AN477_19035"/>
<dbReference type="UniPathway" id="UPA00834">
    <property type="reaction ID" value="UER00712"/>
</dbReference>
<protein>
    <recommendedName>
        <fullName evidence="11 14">Protoheme IX farnesyltransferase</fullName>
        <ecNumber evidence="3 14">2.5.1.141</ecNumber>
    </recommendedName>
    <alternativeName>
        <fullName evidence="12 14">Heme B farnesyltransferase</fullName>
    </alternativeName>
    <alternativeName>
        <fullName evidence="10 14">Heme O synthase</fullName>
    </alternativeName>
</protein>
<comment type="caution">
    <text evidence="15">The sequence shown here is derived from an EMBL/GenBank/DDBJ whole genome shotgun (WGS) entry which is preliminary data.</text>
</comment>
<comment type="miscellaneous">
    <text evidence="14">Carbon 2 of the heme B porphyrin ring is defined according to the Fischer nomenclature.</text>
</comment>
<comment type="subunit">
    <text evidence="14">Interacts with CtaA.</text>
</comment>
<feature type="transmembrane region" description="Helical" evidence="14">
    <location>
        <begin position="150"/>
        <end position="174"/>
    </location>
</feature>
<proteinExistence type="inferred from homology"/>
<keyword evidence="16" id="KW-1185">Reference proteome</keyword>
<dbReference type="PANTHER" id="PTHR43448">
    <property type="entry name" value="PROTOHEME IX FARNESYLTRANSFERASE, MITOCHONDRIAL"/>
    <property type="match status" value="1"/>
</dbReference>
<dbReference type="InterPro" id="IPR006369">
    <property type="entry name" value="Protohaem_IX_farnesylTrfase"/>
</dbReference>
<keyword evidence="4 14" id="KW-1003">Cell membrane</keyword>
<dbReference type="FunFam" id="1.10.357.140:FF:000001">
    <property type="entry name" value="Protoheme IX farnesyltransferase"/>
    <property type="match status" value="1"/>
</dbReference>
<feature type="transmembrane region" description="Helical" evidence="14">
    <location>
        <begin position="82"/>
        <end position="102"/>
    </location>
</feature>
<comment type="pathway">
    <text evidence="2 14">Porphyrin-containing compound metabolism; heme O biosynthesis; heme O from protoheme: step 1/1.</text>
</comment>
<evidence type="ECO:0000256" key="13">
    <source>
        <dbReference type="ARBA" id="ARBA00047690"/>
    </source>
</evidence>
<evidence type="ECO:0000256" key="12">
    <source>
        <dbReference type="ARBA" id="ARBA00042475"/>
    </source>
</evidence>
<dbReference type="NCBIfam" id="NF003349">
    <property type="entry name" value="PRK04375.1-2"/>
    <property type="match status" value="1"/>
</dbReference>
<gene>
    <name evidence="14" type="primary">ctaB</name>
    <name evidence="15" type="ORF">AN477_19035</name>
</gene>
<feature type="transmembrane region" description="Helical" evidence="14">
    <location>
        <begin position="38"/>
        <end position="62"/>
    </location>
</feature>
<evidence type="ECO:0000313" key="15">
    <source>
        <dbReference type="EMBL" id="KPV42188.1"/>
    </source>
</evidence>
<evidence type="ECO:0000256" key="1">
    <source>
        <dbReference type="ARBA" id="ARBA00004651"/>
    </source>
</evidence>
<accession>A0A0P9GNU2</accession>
<feature type="transmembrane region" description="Helical" evidence="14">
    <location>
        <begin position="211"/>
        <end position="228"/>
    </location>
</feature>
<dbReference type="InterPro" id="IPR000537">
    <property type="entry name" value="UbiA_prenyltransferase"/>
</dbReference>